<organism evidence="2 3">
    <name type="scientific">Streptomyces klenkii</name>
    <dbReference type="NCBI Taxonomy" id="1420899"/>
    <lineage>
        <taxon>Bacteria</taxon>
        <taxon>Bacillati</taxon>
        <taxon>Actinomycetota</taxon>
        <taxon>Actinomycetes</taxon>
        <taxon>Kitasatosporales</taxon>
        <taxon>Streptomycetaceae</taxon>
        <taxon>Streptomyces</taxon>
    </lineage>
</organism>
<proteinExistence type="predicted"/>
<evidence type="ECO:0000313" key="2">
    <source>
        <dbReference type="EMBL" id="RKN59646.1"/>
    </source>
</evidence>
<protein>
    <recommendedName>
        <fullName evidence="4">Helix-turn-helix domain-containing protein</fullName>
    </recommendedName>
</protein>
<evidence type="ECO:0000256" key="1">
    <source>
        <dbReference type="SAM" id="MobiDB-lite"/>
    </source>
</evidence>
<sequence length="203" mass="22034">MLRHAIPPASFFTQVSNEIIRHPRLSSDAVRLLTWQLSLPKGLDQPLSETAKRAGIKKTGFIRAKRQLAAEGYFHEWRRQGEGGRWSTTQLISNVPLSAQAAIAARDGCPADHIPTVGQPENRPVGRSQKNTEQNISNPPSPPPAPADPEDAHPQIERQEALPAAETSEPMPDVPAVPESLAERGALALAVVSHRTTTPALRP</sequence>
<feature type="region of interest" description="Disordered" evidence="1">
    <location>
        <begin position="109"/>
        <end position="180"/>
    </location>
</feature>
<feature type="compositionally biased region" description="Polar residues" evidence="1">
    <location>
        <begin position="128"/>
        <end position="138"/>
    </location>
</feature>
<reference evidence="2 3" key="1">
    <citation type="journal article" date="2015" name="Antonie Van Leeuwenhoek">
        <title>Streptomyces klenkii sp. nov., isolated from deep marine sediment.</title>
        <authorList>
            <person name="Veyisoglu A."/>
            <person name="Sahin N."/>
        </authorList>
    </citation>
    <scope>NUCLEOTIDE SEQUENCE [LARGE SCALE GENOMIC DNA]</scope>
    <source>
        <strain evidence="2 3">KCTC 29202</strain>
    </source>
</reference>
<dbReference type="EMBL" id="RBAM01000041">
    <property type="protein sequence ID" value="RKN59646.1"/>
    <property type="molecule type" value="Genomic_DNA"/>
</dbReference>
<comment type="caution">
    <text evidence="2">The sequence shown here is derived from an EMBL/GenBank/DDBJ whole genome shotgun (WGS) entry which is preliminary data.</text>
</comment>
<accession>A0A3B0AL26</accession>
<dbReference type="Proteomes" id="UP000270343">
    <property type="component" value="Unassembled WGS sequence"/>
</dbReference>
<name>A0A3B0AL26_9ACTN</name>
<dbReference type="AlphaFoldDB" id="A0A3B0AL26"/>
<gene>
    <name evidence="2" type="ORF">D7231_34200</name>
</gene>
<evidence type="ECO:0000313" key="3">
    <source>
        <dbReference type="Proteomes" id="UP000270343"/>
    </source>
</evidence>
<keyword evidence="3" id="KW-1185">Reference proteome</keyword>
<feature type="compositionally biased region" description="Basic and acidic residues" evidence="1">
    <location>
        <begin position="150"/>
        <end position="160"/>
    </location>
</feature>
<evidence type="ECO:0008006" key="4">
    <source>
        <dbReference type="Google" id="ProtNLM"/>
    </source>
</evidence>